<accession>A0A444WTS4</accession>
<dbReference type="AlphaFoldDB" id="A0A444WTS4"/>
<feature type="compositionally biased region" description="Low complexity" evidence="1">
    <location>
        <begin position="43"/>
        <end position="52"/>
    </location>
</feature>
<protein>
    <submittedName>
        <fullName evidence="2">Uncharacterized protein</fullName>
    </submittedName>
</protein>
<sequence length="90" mass="9970">MANSSLSGSVPALWLSFHHKRQRKNASPKTTSFLQTVLTFSPESTSATTTPPWRLPLTETTGATSAASQRSKFCRRTVSPRSWKSEETRS</sequence>
<evidence type="ECO:0000256" key="1">
    <source>
        <dbReference type="SAM" id="MobiDB-lite"/>
    </source>
</evidence>
<feature type="compositionally biased region" description="Polar residues" evidence="1">
    <location>
        <begin position="58"/>
        <end position="71"/>
    </location>
</feature>
<dbReference type="Proteomes" id="UP000289738">
    <property type="component" value="Unassembled WGS sequence"/>
</dbReference>
<evidence type="ECO:0000313" key="3">
    <source>
        <dbReference type="Proteomes" id="UP000289738"/>
    </source>
</evidence>
<evidence type="ECO:0000313" key="2">
    <source>
        <dbReference type="EMBL" id="RYQ80769.1"/>
    </source>
</evidence>
<name>A0A444WTS4_ARAHY</name>
<dbReference type="EMBL" id="SDMP01000021">
    <property type="protein sequence ID" value="RYQ80769.1"/>
    <property type="molecule type" value="Genomic_DNA"/>
</dbReference>
<organism evidence="2 3">
    <name type="scientific">Arachis hypogaea</name>
    <name type="common">Peanut</name>
    <dbReference type="NCBI Taxonomy" id="3818"/>
    <lineage>
        <taxon>Eukaryota</taxon>
        <taxon>Viridiplantae</taxon>
        <taxon>Streptophyta</taxon>
        <taxon>Embryophyta</taxon>
        <taxon>Tracheophyta</taxon>
        <taxon>Spermatophyta</taxon>
        <taxon>Magnoliopsida</taxon>
        <taxon>eudicotyledons</taxon>
        <taxon>Gunneridae</taxon>
        <taxon>Pentapetalae</taxon>
        <taxon>rosids</taxon>
        <taxon>fabids</taxon>
        <taxon>Fabales</taxon>
        <taxon>Fabaceae</taxon>
        <taxon>Papilionoideae</taxon>
        <taxon>50 kb inversion clade</taxon>
        <taxon>dalbergioids sensu lato</taxon>
        <taxon>Dalbergieae</taxon>
        <taxon>Pterocarpus clade</taxon>
        <taxon>Arachis</taxon>
    </lineage>
</organism>
<proteinExistence type="predicted"/>
<gene>
    <name evidence="2" type="ORF">Ahy_Scaffold1g106954</name>
</gene>
<keyword evidence="3" id="KW-1185">Reference proteome</keyword>
<reference evidence="2 3" key="1">
    <citation type="submission" date="2019-01" db="EMBL/GenBank/DDBJ databases">
        <title>Sequencing of cultivated peanut Arachis hypogaea provides insights into genome evolution and oil improvement.</title>
        <authorList>
            <person name="Chen X."/>
        </authorList>
    </citation>
    <scope>NUCLEOTIDE SEQUENCE [LARGE SCALE GENOMIC DNA]</scope>
    <source>
        <strain evidence="3">cv. Fuhuasheng</strain>
        <tissue evidence="2">Leaves</tissue>
    </source>
</reference>
<feature type="region of interest" description="Disordered" evidence="1">
    <location>
        <begin position="43"/>
        <end position="90"/>
    </location>
</feature>
<comment type="caution">
    <text evidence="2">The sequence shown here is derived from an EMBL/GenBank/DDBJ whole genome shotgun (WGS) entry which is preliminary data.</text>
</comment>